<dbReference type="Pfam" id="PF20654">
    <property type="entry name" value="Sec3_C-term"/>
    <property type="match status" value="1"/>
</dbReference>
<dbReference type="GO" id="GO:0005546">
    <property type="term" value="F:phosphatidylinositol-4,5-bisphosphate binding"/>
    <property type="evidence" value="ECO:0007669"/>
    <property type="project" value="TreeGrafter"/>
</dbReference>
<name>A0A5B0Q5B0_PUCGR</name>
<protein>
    <recommendedName>
        <fullName evidence="1">Exocyst complex component Sec3 C-terminal domain-containing protein</fullName>
    </recommendedName>
</protein>
<organism evidence="2 3">
    <name type="scientific">Puccinia graminis f. sp. tritici</name>
    <dbReference type="NCBI Taxonomy" id="56615"/>
    <lineage>
        <taxon>Eukaryota</taxon>
        <taxon>Fungi</taxon>
        <taxon>Dikarya</taxon>
        <taxon>Basidiomycota</taxon>
        <taxon>Pucciniomycotina</taxon>
        <taxon>Pucciniomycetes</taxon>
        <taxon>Pucciniales</taxon>
        <taxon>Pucciniaceae</taxon>
        <taxon>Puccinia</taxon>
    </lineage>
</organism>
<dbReference type="GO" id="GO:0006893">
    <property type="term" value="P:Golgi to plasma membrane transport"/>
    <property type="evidence" value="ECO:0007669"/>
    <property type="project" value="TreeGrafter"/>
</dbReference>
<dbReference type="PANTHER" id="PTHR16092:SF14">
    <property type="entry name" value="EXOCYST COMPLEX COMPONENT 1 ISOFORM X1"/>
    <property type="match status" value="1"/>
</dbReference>
<dbReference type="GO" id="GO:0000145">
    <property type="term" value="C:exocyst"/>
    <property type="evidence" value="ECO:0007669"/>
    <property type="project" value="TreeGrafter"/>
</dbReference>
<keyword evidence="3" id="KW-1185">Reference proteome</keyword>
<dbReference type="InterPro" id="IPR048628">
    <property type="entry name" value="Sec3_C"/>
</dbReference>
<dbReference type="GO" id="GO:0005886">
    <property type="term" value="C:plasma membrane"/>
    <property type="evidence" value="ECO:0007669"/>
    <property type="project" value="TreeGrafter"/>
</dbReference>
<accession>A0A5B0Q5B0</accession>
<comment type="caution">
    <text evidence="2">The sequence shown here is derived from an EMBL/GenBank/DDBJ whole genome shotgun (WGS) entry which is preliminary data.</text>
</comment>
<dbReference type="AlphaFoldDB" id="A0A5B0Q5B0"/>
<gene>
    <name evidence="2" type="ORF">PGT21_012021</name>
</gene>
<dbReference type="Proteomes" id="UP000324748">
    <property type="component" value="Unassembled WGS sequence"/>
</dbReference>
<evidence type="ECO:0000313" key="3">
    <source>
        <dbReference type="Proteomes" id="UP000324748"/>
    </source>
</evidence>
<reference evidence="2 3" key="1">
    <citation type="submission" date="2019-05" db="EMBL/GenBank/DDBJ databases">
        <title>Emergence of the Ug99 lineage of the wheat stem rust pathogen through somatic hybridization.</title>
        <authorList>
            <person name="Li F."/>
            <person name="Upadhyaya N.M."/>
            <person name="Sperschneider J."/>
            <person name="Matny O."/>
            <person name="Nguyen-Phuc H."/>
            <person name="Mago R."/>
            <person name="Raley C."/>
            <person name="Miller M.E."/>
            <person name="Silverstein K.A.T."/>
            <person name="Henningsen E."/>
            <person name="Hirsch C.D."/>
            <person name="Visser B."/>
            <person name="Pretorius Z.A."/>
            <person name="Steffenson B.J."/>
            <person name="Schwessinger B."/>
            <person name="Dodds P.N."/>
            <person name="Figueroa M."/>
        </authorList>
    </citation>
    <scope>NUCLEOTIDE SEQUENCE [LARGE SCALE GENOMIC DNA]</scope>
    <source>
        <strain evidence="2">21-0</strain>
    </source>
</reference>
<sequence>MNHFVTTVSKINAPALKASLEKAKEQYDHNLALYIRLVLQRPLARFIDYFQGIDELLRTTEPTQIPQHSQYTRASLKRVISTQDKKDIKKSIETLSKRVDTADHVPARREGFLPAV</sequence>
<feature type="domain" description="Exocyst complex component Sec3 C-terminal" evidence="1">
    <location>
        <begin position="1"/>
        <end position="100"/>
    </location>
</feature>
<evidence type="ECO:0000259" key="1">
    <source>
        <dbReference type="Pfam" id="PF20654"/>
    </source>
</evidence>
<proteinExistence type="predicted"/>
<dbReference type="PANTHER" id="PTHR16092">
    <property type="entry name" value="SEC3/SYNTAXIN-RELATED"/>
    <property type="match status" value="1"/>
</dbReference>
<dbReference type="GO" id="GO:0006887">
    <property type="term" value="P:exocytosis"/>
    <property type="evidence" value="ECO:0007669"/>
    <property type="project" value="TreeGrafter"/>
</dbReference>
<dbReference type="EMBL" id="VSWC01000028">
    <property type="protein sequence ID" value="KAA1108411.1"/>
    <property type="molecule type" value="Genomic_DNA"/>
</dbReference>
<dbReference type="OrthoDB" id="27109at2759"/>
<evidence type="ECO:0000313" key="2">
    <source>
        <dbReference type="EMBL" id="KAA1108411.1"/>
    </source>
</evidence>